<proteinExistence type="predicted"/>
<feature type="region of interest" description="Disordered" evidence="1">
    <location>
        <begin position="1"/>
        <end position="26"/>
    </location>
</feature>
<sequence length="162" mass="17903">MSNDPRTRVAMEEEAGDGGGGKRPKRRVRKNRLLAVCIAACQKPSPRPKLSVHARVVAFVKGRTGITPINYLGTTFLRPVSKNIPTVADVGERFLSATSPRNSFHLLSTSNSSFHTPRANLAIERVMSDTHHLNEGLLVRPDRRLEPVSWTSQPEKLQLSDA</sequence>
<evidence type="ECO:0000256" key="1">
    <source>
        <dbReference type="SAM" id="MobiDB-lite"/>
    </source>
</evidence>
<dbReference type="AlphaFoldDB" id="A0A445MBT7"/>
<feature type="compositionally biased region" description="Basic and acidic residues" evidence="1">
    <location>
        <begin position="1"/>
        <end position="11"/>
    </location>
</feature>
<dbReference type="Proteomes" id="UP000290560">
    <property type="component" value="Unassembled WGS sequence"/>
</dbReference>
<evidence type="ECO:0000313" key="2">
    <source>
        <dbReference type="EMBL" id="RZR71648.1"/>
    </source>
</evidence>
<accession>A0A445MBT7</accession>
<name>A0A445MBT7_ENSVE</name>
<dbReference type="EMBL" id="KV875563">
    <property type="protein sequence ID" value="RZR71648.1"/>
    <property type="molecule type" value="Genomic_DNA"/>
</dbReference>
<organism evidence="2">
    <name type="scientific">Ensete ventricosum</name>
    <name type="common">Abyssinian banana</name>
    <name type="synonym">Musa ensete</name>
    <dbReference type="NCBI Taxonomy" id="4639"/>
    <lineage>
        <taxon>Eukaryota</taxon>
        <taxon>Viridiplantae</taxon>
        <taxon>Streptophyta</taxon>
        <taxon>Embryophyta</taxon>
        <taxon>Tracheophyta</taxon>
        <taxon>Spermatophyta</taxon>
        <taxon>Magnoliopsida</taxon>
        <taxon>Liliopsida</taxon>
        <taxon>Zingiberales</taxon>
        <taxon>Musaceae</taxon>
        <taxon>Ensete</taxon>
    </lineage>
</organism>
<reference evidence="2" key="1">
    <citation type="journal article" date="2018" name="Data Brief">
        <title>Genome sequence data from 17 accessions of Ensete ventricosum, a staple food crop for millions in Ethiopia.</title>
        <authorList>
            <person name="Yemataw Z."/>
            <person name="Muzemil S."/>
            <person name="Ambachew D."/>
            <person name="Tripathi L."/>
            <person name="Tesfaye K."/>
            <person name="Chala A."/>
            <person name="Farbos A."/>
            <person name="O'Neill P."/>
            <person name="Moore K."/>
            <person name="Grant M."/>
            <person name="Studholme D.J."/>
        </authorList>
    </citation>
    <scope>NUCLEOTIDE SEQUENCE [LARGE SCALE GENOMIC DNA]</scope>
    <source>
        <tissue evidence="2">Leaf</tissue>
    </source>
</reference>
<protein>
    <submittedName>
        <fullName evidence="2">Uncharacterized protein</fullName>
    </submittedName>
</protein>
<gene>
    <name evidence="2" type="ORF">BHM03_00006224</name>
</gene>